<dbReference type="Proteomes" id="UP001168528">
    <property type="component" value="Unassembled WGS sequence"/>
</dbReference>
<evidence type="ECO:0000256" key="10">
    <source>
        <dbReference type="SAM" id="Phobius"/>
    </source>
</evidence>
<keyword evidence="7" id="KW-0653">Protein transport</keyword>
<dbReference type="Pfam" id="PF05569">
    <property type="entry name" value="Peptidase_M56"/>
    <property type="match status" value="1"/>
</dbReference>
<evidence type="ECO:0000313" key="12">
    <source>
        <dbReference type="EMBL" id="MDO1451429.1"/>
    </source>
</evidence>
<dbReference type="InterPro" id="IPR006260">
    <property type="entry name" value="TonB/TolA_C"/>
</dbReference>
<dbReference type="Gene3D" id="3.30.1150.10">
    <property type="match status" value="2"/>
</dbReference>
<comment type="caution">
    <text evidence="12">The sequence shown here is derived from an EMBL/GenBank/DDBJ whole genome shotgun (WGS) entry which is preliminary data.</text>
</comment>
<dbReference type="EMBL" id="JAUKPO010000059">
    <property type="protein sequence ID" value="MDO1451429.1"/>
    <property type="molecule type" value="Genomic_DNA"/>
</dbReference>
<organism evidence="12 13">
    <name type="scientific">Rhodocytophaga aerolata</name>
    <dbReference type="NCBI Taxonomy" id="455078"/>
    <lineage>
        <taxon>Bacteria</taxon>
        <taxon>Pseudomonadati</taxon>
        <taxon>Bacteroidota</taxon>
        <taxon>Cytophagia</taxon>
        <taxon>Cytophagales</taxon>
        <taxon>Rhodocytophagaceae</taxon>
        <taxon>Rhodocytophaga</taxon>
    </lineage>
</organism>
<dbReference type="InterPro" id="IPR051045">
    <property type="entry name" value="TonB-dependent_transducer"/>
</dbReference>
<feature type="transmembrane region" description="Helical" evidence="10">
    <location>
        <begin position="276"/>
        <end position="294"/>
    </location>
</feature>
<keyword evidence="13" id="KW-1185">Reference proteome</keyword>
<comment type="similarity">
    <text evidence="2">Belongs to the TonB family.</text>
</comment>
<dbReference type="Pfam" id="PF03544">
    <property type="entry name" value="TonB_C"/>
    <property type="match status" value="1"/>
</dbReference>
<dbReference type="InterPro" id="IPR008756">
    <property type="entry name" value="Peptidase_M56"/>
</dbReference>
<evidence type="ECO:0000313" key="13">
    <source>
        <dbReference type="Proteomes" id="UP001168528"/>
    </source>
</evidence>
<dbReference type="NCBIfam" id="TIGR01352">
    <property type="entry name" value="tonB_Cterm"/>
    <property type="match status" value="1"/>
</dbReference>
<evidence type="ECO:0000256" key="8">
    <source>
        <dbReference type="ARBA" id="ARBA00022989"/>
    </source>
</evidence>
<feature type="transmembrane region" description="Helical" evidence="10">
    <location>
        <begin position="38"/>
        <end position="57"/>
    </location>
</feature>
<dbReference type="PANTHER" id="PTHR33446">
    <property type="entry name" value="PROTEIN TONB-RELATED"/>
    <property type="match status" value="1"/>
</dbReference>
<evidence type="ECO:0000259" key="11">
    <source>
        <dbReference type="PROSITE" id="PS52015"/>
    </source>
</evidence>
<dbReference type="CDD" id="cd07341">
    <property type="entry name" value="M56_BlaR1_MecR1_like"/>
    <property type="match status" value="1"/>
</dbReference>
<feature type="domain" description="TonB C-terminal" evidence="11">
    <location>
        <begin position="479"/>
        <end position="570"/>
    </location>
</feature>
<keyword evidence="5" id="KW-0997">Cell inner membrane</keyword>
<dbReference type="RefSeq" id="WP_302042227.1">
    <property type="nucleotide sequence ID" value="NZ_JAUKPO010000059.1"/>
</dbReference>
<gene>
    <name evidence="12" type="ORF">Q0590_34460</name>
</gene>
<keyword evidence="4" id="KW-1003">Cell membrane</keyword>
<evidence type="ECO:0000256" key="7">
    <source>
        <dbReference type="ARBA" id="ARBA00022927"/>
    </source>
</evidence>
<protein>
    <submittedName>
        <fullName evidence="12">TonB family protein</fullName>
    </submittedName>
</protein>
<reference evidence="12" key="1">
    <citation type="submission" date="2023-07" db="EMBL/GenBank/DDBJ databases">
        <title>The genome sequence of Rhodocytophaga aerolata KACC 12507.</title>
        <authorList>
            <person name="Zhang X."/>
        </authorList>
    </citation>
    <scope>NUCLEOTIDE SEQUENCE</scope>
    <source>
        <strain evidence="12">KACC 12507</strain>
    </source>
</reference>
<sequence length="570" mass="64338">MPTHLLTYLLEVNSCLIVFYLFYYLVLRRETSFAWNRIYISGAVLLSLVLPLIDIPVSPQTEYLPKPPGLPALTIFAAEESPVTPVEPTMAAEREISWSWLYTIWLGYISICMAVGARLLWQIGRLLHFRYTYSAERYRHYTLVHTQGKLPTFSFFRLLFWDNSQPLSEAQQALILQHELAHIRQWHSADALLLEVLKVVCWFNPVVYWFRQSQEEVHEYLADACVTSHHDARQYSQIMVEQLFRKMTFTFTQSFNRSLINKRLAMIHLNKSTKPALWKLALSLPLLTVLFFVYSCRTSEVLPSDVTQATAAQLYRMGEVVVAGYGGPPVVKDANEVFNKYNLPVPLHKPEEVLYQRIDQAPTPVNGMEAFQKEIQQAIRAKAASSVSGTIHVQAIVDASGNIRDPKVLAGINEEYDLLAVAAIKNSPKWNPGKVNDAPVANRIVIPVVLGKPSATYSALAEVRELSQKPAIGEPMPQEGMEAIYKYMMQNLKYPQEARSAQIEGQVVVGFMVRTDGTLANIGIEEGVFPALDAEVVRVIQESGLLWKPAMENGRAKESRVVLPVTFKLG</sequence>
<evidence type="ECO:0000256" key="9">
    <source>
        <dbReference type="ARBA" id="ARBA00023136"/>
    </source>
</evidence>
<feature type="transmembrane region" description="Helical" evidence="10">
    <location>
        <begin position="6"/>
        <end position="26"/>
    </location>
</feature>
<evidence type="ECO:0000256" key="4">
    <source>
        <dbReference type="ARBA" id="ARBA00022475"/>
    </source>
</evidence>
<comment type="subcellular location">
    <subcellularLocation>
        <location evidence="1">Cell inner membrane</location>
        <topology evidence="1">Single-pass membrane protein</topology>
        <orientation evidence="1">Periplasmic side</orientation>
    </subcellularLocation>
</comment>
<dbReference type="PANTHER" id="PTHR33446:SF2">
    <property type="entry name" value="PROTEIN TONB"/>
    <property type="match status" value="1"/>
</dbReference>
<evidence type="ECO:0000256" key="5">
    <source>
        <dbReference type="ARBA" id="ARBA00022519"/>
    </source>
</evidence>
<keyword evidence="9 10" id="KW-0472">Membrane</keyword>
<accession>A0ABT8RHG0</accession>
<dbReference type="InterPro" id="IPR037682">
    <property type="entry name" value="TonB_C"/>
</dbReference>
<proteinExistence type="inferred from homology"/>
<dbReference type="PROSITE" id="PS52015">
    <property type="entry name" value="TONB_CTD"/>
    <property type="match status" value="1"/>
</dbReference>
<evidence type="ECO:0000256" key="3">
    <source>
        <dbReference type="ARBA" id="ARBA00022448"/>
    </source>
</evidence>
<evidence type="ECO:0000256" key="1">
    <source>
        <dbReference type="ARBA" id="ARBA00004383"/>
    </source>
</evidence>
<keyword evidence="8 10" id="KW-1133">Transmembrane helix</keyword>
<feature type="transmembrane region" description="Helical" evidence="10">
    <location>
        <begin position="100"/>
        <end position="121"/>
    </location>
</feature>
<name>A0ABT8RHG0_9BACT</name>
<keyword evidence="6 10" id="KW-0812">Transmembrane</keyword>
<keyword evidence="3" id="KW-0813">Transport</keyword>
<dbReference type="SUPFAM" id="SSF74653">
    <property type="entry name" value="TolA/TonB C-terminal domain"/>
    <property type="match status" value="2"/>
</dbReference>
<evidence type="ECO:0000256" key="2">
    <source>
        <dbReference type="ARBA" id="ARBA00006555"/>
    </source>
</evidence>
<evidence type="ECO:0000256" key="6">
    <source>
        <dbReference type="ARBA" id="ARBA00022692"/>
    </source>
</evidence>